<dbReference type="EMBL" id="JAULSR010000004">
    <property type="protein sequence ID" value="KAK0621864.1"/>
    <property type="molecule type" value="Genomic_DNA"/>
</dbReference>
<evidence type="ECO:0000256" key="2">
    <source>
        <dbReference type="SAM" id="MobiDB-lite"/>
    </source>
</evidence>
<reference evidence="3" key="1">
    <citation type="submission" date="2023-06" db="EMBL/GenBank/DDBJ databases">
        <title>Genome-scale phylogeny and comparative genomics of the fungal order Sordariales.</title>
        <authorList>
            <consortium name="Lawrence Berkeley National Laboratory"/>
            <person name="Hensen N."/>
            <person name="Bonometti L."/>
            <person name="Westerberg I."/>
            <person name="Brannstrom I.O."/>
            <person name="Guillou S."/>
            <person name="Cros-Aarteil S."/>
            <person name="Calhoun S."/>
            <person name="Haridas S."/>
            <person name="Kuo A."/>
            <person name="Mondo S."/>
            <person name="Pangilinan J."/>
            <person name="Riley R."/>
            <person name="LaButti K."/>
            <person name="Andreopoulos B."/>
            <person name="Lipzen A."/>
            <person name="Chen C."/>
            <person name="Yanf M."/>
            <person name="Daum C."/>
            <person name="Ng V."/>
            <person name="Clum A."/>
            <person name="Steindorff A."/>
            <person name="Ohm R."/>
            <person name="Martin F."/>
            <person name="Silar P."/>
            <person name="Natvig D."/>
            <person name="Lalanne C."/>
            <person name="Gautier V."/>
            <person name="Ament-velasquez S.L."/>
            <person name="Kruys A."/>
            <person name="Hutchinson M.I."/>
            <person name="Powell A.J."/>
            <person name="Barry K."/>
            <person name="Miller A.N."/>
            <person name="Grigoriev I.V."/>
            <person name="Debuchy R."/>
            <person name="Gladieux P."/>
            <person name="Thoren M.H."/>
            <person name="Johannesson H."/>
        </authorList>
    </citation>
    <scope>NUCLEOTIDE SEQUENCE</scope>
    <source>
        <strain evidence="3">SMH3391-2</strain>
    </source>
</reference>
<evidence type="ECO:0000256" key="1">
    <source>
        <dbReference type="SAM" id="Coils"/>
    </source>
</evidence>
<sequence>MDNTSEDNSTMSELLELQEQRQQLIRQQEEIEKRICERKERQEREQQEQLALQRLLLSRYPQLEQQPGEQSGRQQSQQQEQRDLELLLNSRYPQQDRQMGQQQQNSQYLSRPRMSQYVQAVQRQPTPSQEQWHLAGREPTPTQQPFQLRASAPAWPGQQLQESGPQSRLARARSQLFQQAISQSQSLAVPQVFPQARSISQPFPEFIPRSLSRTGTQSTQANAHSNAQSFTQQPVSVFASEQFPDLFSGQTSHTLHGSIPCNISRPIPEQSPRTIPEALSQPVSQQFSRQVPEQFYRSVPEQFPGTVPGPVPGPVPRSFSRLLPVQFPGPAPQPVPGSWSRVSPQDTCSSFTRNVSQQNFQPGSSSTRNFSQQAPMPSFSSFTRGFSQLSPQPSSPSFLPQTQGGQPFGQSFFSNPNDWSSQDMALVRQQQDMVPAGWQQEMELRQQLGIPATYKGCVSEKHASAPIPADESTSLWITGLPSPCTCKMLFDAIAVHHPVGRVLAVHINPPKDAGAPALRNKNTHLTDLDMCGAKLVMFTRRAAERLIKIGEAGNFYRRGTYSATVRWNRTLVREYTGSPSDTRVLHITGPPNLVQPSQFDIHILAANIRYETDEQHLTFNPMTGSAELIWSFARFNEQAKPIRGLLKAHYGKQLKIEYGRDRCGMDGLETPLYEDPVQSKPESEFAED</sequence>
<feature type="compositionally biased region" description="Polar residues" evidence="2">
    <location>
        <begin position="116"/>
        <end position="131"/>
    </location>
</feature>
<evidence type="ECO:0000313" key="3">
    <source>
        <dbReference type="EMBL" id="KAK0621864.1"/>
    </source>
</evidence>
<feature type="coiled-coil region" evidence="1">
    <location>
        <begin position="14"/>
        <end position="45"/>
    </location>
</feature>
<keyword evidence="1" id="KW-0175">Coiled coil</keyword>
<organism evidence="3 4">
    <name type="scientific">Bombardia bombarda</name>
    <dbReference type="NCBI Taxonomy" id="252184"/>
    <lineage>
        <taxon>Eukaryota</taxon>
        <taxon>Fungi</taxon>
        <taxon>Dikarya</taxon>
        <taxon>Ascomycota</taxon>
        <taxon>Pezizomycotina</taxon>
        <taxon>Sordariomycetes</taxon>
        <taxon>Sordariomycetidae</taxon>
        <taxon>Sordariales</taxon>
        <taxon>Lasiosphaeriaceae</taxon>
        <taxon>Bombardia</taxon>
    </lineage>
</organism>
<evidence type="ECO:0000313" key="4">
    <source>
        <dbReference type="Proteomes" id="UP001174934"/>
    </source>
</evidence>
<accession>A0AA39WUJ9</accession>
<comment type="caution">
    <text evidence="3">The sequence shown here is derived from an EMBL/GenBank/DDBJ whole genome shotgun (WGS) entry which is preliminary data.</text>
</comment>
<feature type="compositionally biased region" description="Low complexity" evidence="2">
    <location>
        <begin position="95"/>
        <end position="107"/>
    </location>
</feature>
<feature type="region of interest" description="Disordered" evidence="2">
    <location>
        <begin position="328"/>
        <end position="406"/>
    </location>
</feature>
<proteinExistence type="predicted"/>
<protein>
    <submittedName>
        <fullName evidence="3">Uncharacterized protein</fullName>
    </submittedName>
</protein>
<dbReference type="Proteomes" id="UP001174934">
    <property type="component" value="Unassembled WGS sequence"/>
</dbReference>
<feature type="region of interest" description="Disordered" evidence="2">
    <location>
        <begin position="93"/>
        <end position="144"/>
    </location>
</feature>
<name>A0AA39WUJ9_9PEZI</name>
<feature type="region of interest" description="Disordered" evidence="2">
    <location>
        <begin position="667"/>
        <end position="688"/>
    </location>
</feature>
<dbReference type="AlphaFoldDB" id="A0AA39WUJ9"/>
<keyword evidence="4" id="KW-1185">Reference proteome</keyword>
<feature type="compositionally biased region" description="Low complexity" evidence="2">
    <location>
        <begin position="386"/>
        <end position="401"/>
    </location>
</feature>
<feature type="compositionally biased region" description="Polar residues" evidence="2">
    <location>
        <begin position="340"/>
        <end position="385"/>
    </location>
</feature>
<gene>
    <name evidence="3" type="ORF">B0T17DRAFT_509172</name>
</gene>